<gene>
    <name evidence="3" type="primary">LOC135194136</name>
</gene>
<evidence type="ECO:0000313" key="2">
    <source>
        <dbReference type="Proteomes" id="UP001652626"/>
    </source>
</evidence>
<dbReference type="RefSeq" id="XP_064075059.1">
    <property type="nucleotide sequence ID" value="XM_064218989.1"/>
</dbReference>
<dbReference type="Proteomes" id="UP001652626">
    <property type="component" value="Chromosome 25"/>
</dbReference>
<sequence length="210" mass="23871">MKCVLSLLLLALAVISNAATVPNVNRNNINIGYVRPGDRLLQRYDIFLKDSHIGYRRDRGRSEAVRFRLDYPWWNRIQQRYDQSALVSVFQMKCVLSLLLLALAVISNAATVPNVNRNNINIGYVRPGDRLLQRASVYKPPRANTIQYQDYVYRGNARTRISSIVATEVGARQFASAWITRGGIGYNNVTIRVQSARGYGYNYAINVWGQ</sequence>
<keyword evidence="2" id="KW-1185">Reference proteome</keyword>
<name>A0ABM4AUV0_VANTA</name>
<dbReference type="InterPro" id="IPR031734">
    <property type="entry name" value="MBF2"/>
</dbReference>
<feature type="signal peptide" evidence="1">
    <location>
        <begin position="1"/>
        <end position="18"/>
    </location>
</feature>
<feature type="chain" id="PRO_5047280277" evidence="1">
    <location>
        <begin position="19"/>
        <end position="210"/>
    </location>
</feature>
<organism evidence="2 3">
    <name type="scientific">Vanessa tameamea</name>
    <name type="common">Kamehameha butterfly</name>
    <dbReference type="NCBI Taxonomy" id="334116"/>
    <lineage>
        <taxon>Eukaryota</taxon>
        <taxon>Metazoa</taxon>
        <taxon>Ecdysozoa</taxon>
        <taxon>Arthropoda</taxon>
        <taxon>Hexapoda</taxon>
        <taxon>Insecta</taxon>
        <taxon>Pterygota</taxon>
        <taxon>Neoptera</taxon>
        <taxon>Endopterygota</taxon>
        <taxon>Lepidoptera</taxon>
        <taxon>Glossata</taxon>
        <taxon>Ditrysia</taxon>
        <taxon>Papilionoidea</taxon>
        <taxon>Nymphalidae</taxon>
        <taxon>Nymphalinae</taxon>
        <taxon>Vanessa</taxon>
    </lineage>
</organism>
<protein>
    <submittedName>
        <fullName evidence="3">Probable salivary secreted peptide</fullName>
    </submittedName>
</protein>
<dbReference type="Pfam" id="PF15868">
    <property type="entry name" value="MBF2"/>
    <property type="match status" value="1"/>
</dbReference>
<evidence type="ECO:0000256" key="1">
    <source>
        <dbReference type="SAM" id="SignalP"/>
    </source>
</evidence>
<dbReference type="GeneID" id="135194136"/>
<keyword evidence="1" id="KW-0732">Signal</keyword>
<dbReference type="PANTHER" id="PTHR37685">
    <property type="entry name" value="GEO11136P1-RELATED"/>
    <property type="match status" value="1"/>
</dbReference>
<evidence type="ECO:0000313" key="3">
    <source>
        <dbReference type="RefSeq" id="XP_064075059.1"/>
    </source>
</evidence>
<proteinExistence type="predicted"/>
<accession>A0ABM4AUV0</accession>
<reference evidence="3" key="1">
    <citation type="submission" date="2025-08" db="UniProtKB">
        <authorList>
            <consortium name="RefSeq"/>
        </authorList>
    </citation>
    <scope>IDENTIFICATION</scope>
    <source>
        <tissue evidence="3">Whole body</tissue>
    </source>
</reference>
<dbReference type="PANTHER" id="PTHR37685:SF1">
    <property type="entry name" value="GEO11136P1-RELATED"/>
    <property type="match status" value="1"/>
</dbReference>